<dbReference type="PROSITE" id="PS51755">
    <property type="entry name" value="OMPR_PHOB"/>
    <property type="match status" value="1"/>
</dbReference>
<evidence type="ECO:0000313" key="4">
    <source>
        <dbReference type="EMBL" id="EKD29324.1"/>
    </source>
</evidence>
<comment type="caution">
    <text evidence="4">The sequence shown here is derived from an EMBL/GenBank/DDBJ whole genome shotgun (WGS) entry which is preliminary data.</text>
</comment>
<dbReference type="Pfam" id="PF00486">
    <property type="entry name" value="Trans_reg_C"/>
    <property type="match status" value="1"/>
</dbReference>
<dbReference type="SUPFAM" id="SSF46894">
    <property type="entry name" value="C-terminal effector domain of the bipartite response regulators"/>
    <property type="match status" value="1"/>
</dbReference>
<organism evidence="4">
    <name type="scientific">uncultured bacterium</name>
    <name type="common">gcode 4</name>
    <dbReference type="NCBI Taxonomy" id="1234023"/>
    <lineage>
        <taxon>Bacteria</taxon>
        <taxon>environmental samples</taxon>
    </lineage>
</organism>
<dbReference type="GO" id="GO:0000160">
    <property type="term" value="P:phosphorelay signal transduction system"/>
    <property type="evidence" value="ECO:0007669"/>
    <property type="project" value="InterPro"/>
</dbReference>
<reference evidence="4" key="1">
    <citation type="journal article" date="2012" name="Science">
        <title>Fermentation, hydrogen, and sulfur metabolism in multiple uncultivated bacterial phyla.</title>
        <authorList>
            <person name="Wrighton K.C."/>
            <person name="Thomas B.C."/>
            <person name="Sharon I."/>
            <person name="Miller C.S."/>
            <person name="Castelle C.J."/>
            <person name="VerBerkmoes N.C."/>
            <person name="Wilkins M.J."/>
            <person name="Hettich R.L."/>
            <person name="Lipton M.S."/>
            <person name="Williams K.H."/>
            <person name="Long P.E."/>
            <person name="Banfield J.F."/>
        </authorList>
    </citation>
    <scope>NUCLEOTIDE SEQUENCE [LARGE SCALE GENOMIC DNA]</scope>
</reference>
<dbReference type="GO" id="GO:0003677">
    <property type="term" value="F:DNA binding"/>
    <property type="evidence" value="ECO:0007669"/>
    <property type="project" value="UniProtKB-UniRule"/>
</dbReference>
<dbReference type="InterPro" id="IPR036388">
    <property type="entry name" value="WH-like_DNA-bd_sf"/>
</dbReference>
<feature type="DNA-binding region" description="OmpR/PhoB-type" evidence="2">
    <location>
        <begin position="21"/>
        <end position="116"/>
    </location>
</feature>
<keyword evidence="1 2" id="KW-0238">DNA-binding</keyword>
<evidence type="ECO:0000259" key="3">
    <source>
        <dbReference type="PROSITE" id="PS51755"/>
    </source>
</evidence>
<dbReference type="GO" id="GO:0006355">
    <property type="term" value="P:regulation of DNA-templated transcription"/>
    <property type="evidence" value="ECO:0007669"/>
    <property type="project" value="InterPro"/>
</dbReference>
<protein>
    <submittedName>
        <fullName evidence="4">Alkaline phosphatase synthesis transcriptional regulatory protein PhoP</fullName>
    </submittedName>
</protein>
<gene>
    <name evidence="4" type="ORF">ACD_78C00443G0001</name>
</gene>
<proteinExistence type="predicted"/>
<evidence type="ECO:0000256" key="2">
    <source>
        <dbReference type="PROSITE-ProRule" id="PRU01091"/>
    </source>
</evidence>
<dbReference type="InterPro" id="IPR001867">
    <property type="entry name" value="OmpR/PhoB-type_DNA-bd"/>
</dbReference>
<accession>K1YVN2</accession>
<dbReference type="InterPro" id="IPR016032">
    <property type="entry name" value="Sig_transdc_resp-reg_C-effctor"/>
</dbReference>
<sequence length="116" mass="13534">MARIGTIIKRMERWEHKKDAPGILVFGSLKLDIWGYLLTIGAQEIKVTKTEFLILASLIQHKDSVVEREKLMKEIIGYEHYLYDRTIDTHMKNLRRKIGTAANIETIRGIGYRIHL</sequence>
<dbReference type="EMBL" id="AMFJ01034443">
    <property type="protein sequence ID" value="EKD29324.1"/>
    <property type="molecule type" value="Genomic_DNA"/>
</dbReference>
<feature type="domain" description="OmpR/PhoB-type" evidence="3">
    <location>
        <begin position="21"/>
        <end position="116"/>
    </location>
</feature>
<evidence type="ECO:0000256" key="1">
    <source>
        <dbReference type="ARBA" id="ARBA00023125"/>
    </source>
</evidence>
<name>K1YVN2_9BACT</name>
<dbReference type="CDD" id="cd00383">
    <property type="entry name" value="trans_reg_C"/>
    <property type="match status" value="1"/>
</dbReference>
<dbReference type="Gene3D" id="1.10.10.10">
    <property type="entry name" value="Winged helix-like DNA-binding domain superfamily/Winged helix DNA-binding domain"/>
    <property type="match status" value="1"/>
</dbReference>
<dbReference type="SMART" id="SM00862">
    <property type="entry name" value="Trans_reg_C"/>
    <property type="match status" value="1"/>
</dbReference>
<dbReference type="AlphaFoldDB" id="K1YVN2"/>